<proteinExistence type="predicted"/>
<feature type="region of interest" description="Disordered" evidence="1">
    <location>
        <begin position="41"/>
        <end position="70"/>
    </location>
</feature>
<accession>A0AAD8ZVD7</accession>
<gene>
    <name evidence="2" type="ORF">P4O66_020150</name>
</gene>
<dbReference type="Proteomes" id="UP001239994">
    <property type="component" value="Unassembled WGS sequence"/>
</dbReference>
<evidence type="ECO:0000313" key="3">
    <source>
        <dbReference type="Proteomes" id="UP001239994"/>
    </source>
</evidence>
<organism evidence="2 3">
    <name type="scientific">Electrophorus voltai</name>
    <dbReference type="NCBI Taxonomy" id="2609070"/>
    <lineage>
        <taxon>Eukaryota</taxon>
        <taxon>Metazoa</taxon>
        <taxon>Chordata</taxon>
        <taxon>Craniata</taxon>
        <taxon>Vertebrata</taxon>
        <taxon>Euteleostomi</taxon>
        <taxon>Actinopterygii</taxon>
        <taxon>Neopterygii</taxon>
        <taxon>Teleostei</taxon>
        <taxon>Ostariophysi</taxon>
        <taxon>Gymnotiformes</taxon>
        <taxon>Gymnotoidei</taxon>
        <taxon>Gymnotidae</taxon>
        <taxon>Electrophorus</taxon>
    </lineage>
</organism>
<sequence length="70" mass="7429">MARISAVHAVKEREGASFPSAIETKLGDALYRVAEWMAGEGHEAAGKGSTARDSGDPRFEQRSSASHVTV</sequence>
<evidence type="ECO:0000256" key="1">
    <source>
        <dbReference type="SAM" id="MobiDB-lite"/>
    </source>
</evidence>
<reference evidence="2" key="1">
    <citation type="submission" date="2023-03" db="EMBL/GenBank/DDBJ databases">
        <title>Electrophorus voltai genome.</title>
        <authorList>
            <person name="Bian C."/>
        </authorList>
    </citation>
    <scope>NUCLEOTIDE SEQUENCE</scope>
    <source>
        <strain evidence="2">CB-2022</strain>
        <tissue evidence="2">Muscle</tissue>
    </source>
</reference>
<name>A0AAD8ZVD7_9TELE</name>
<protein>
    <submittedName>
        <fullName evidence="2">Uncharacterized protein</fullName>
    </submittedName>
</protein>
<dbReference type="EMBL" id="JAROKS010000004">
    <property type="protein sequence ID" value="KAK1804110.1"/>
    <property type="molecule type" value="Genomic_DNA"/>
</dbReference>
<evidence type="ECO:0000313" key="2">
    <source>
        <dbReference type="EMBL" id="KAK1804110.1"/>
    </source>
</evidence>
<dbReference type="AlphaFoldDB" id="A0AAD8ZVD7"/>
<keyword evidence="3" id="KW-1185">Reference proteome</keyword>
<comment type="caution">
    <text evidence="2">The sequence shown here is derived from an EMBL/GenBank/DDBJ whole genome shotgun (WGS) entry which is preliminary data.</text>
</comment>